<evidence type="ECO:0000259" key="1">
    <source>
        <dbReference type="Pfam" id="PF02558"/>
    </source>
</evidence>
<accession>A0A917BC25</accession>
<dbReference type="Gene3D" id="3.40.50.720">
    <property type="entry name" value="NAD(P)-binding Rossmann-like Domain"/>
    <property type="match status" value="1"/>
</dbReference>
<comment type="caution">
    <text evidence="2">The sequence shown here is derived from an EMBL/GenBank/DDBJ whole genome shotgun (WGS) entry which is preliminary data.</text>
</comment>
<dbReference type="AlphaFoldDB" id="A0A917BC25"/>
<dbReference type="RefSeq" id="WP_188679442.1">
    <property type="nucleotide sequence ID" value="NZ_BMGP01000005.1"/>
</dbReference>
<dbReference type="Pfam" id="PF02558">
    <property type="entry name" value="ApbA"/>
    <property type="match status" value="1"/>
</dbReference>
<evidence type="ECO:0000313" key="2">
    <source>
        <dbReference type="EMBL" id="GGF34273.1"/>
    </source>
</evidence>
<dbReference type="SUPFAM" id="SSF51735">
    <property type="entry name" value="NAD(P)-binding Rossmann-fold domains"/>
    <property type="match status" value="1"/>
</dbReference>
<dbReference type="InterPro" id="IPR013332">
    <property type="entry name" value="KPR_N"/>
</dbReference>
<keyword evidence="3" id="KW-1185">Reference proteome</keyword>
<name>A0A917BC25_9MICO</name>
<dbReference type="Proteomes" id="UP000598775">
    <property type="component" value="Unassembled WGS sequence"/>
</dbReference>
<dbReference type="InterPro" id="IPR036291">
    <property type="entry name" value="NAD(P)-bd_dom_sf"/>
</dbReference>
<protein>
    <recommendedName>
        <fullName evidence="1">Ketopantoate reductase N-terminal domain-containing protein</fullName>
    </recommendedName>
</protein>
<dbReference type="EMBL" id="BMGP01000005">
    <property type="protein sequence ID" value="GGF34273.1"/>
    <property type="molecule type" value="Genomic_DNA"/>
</dbReference>
<feature type="domain" description="Ketopantoate reductase N-terminal" evidence="1">
    <location>
        <begin position="3"/>
        <end position="136"/>
    </location>
</feature>
<evidence type="ECO:0000313" key="3">
    <source>
        <dbReference type="Proteomes" id="UP000598775"/>
    </source>
</evidence>
<sequence>MKVLVYGAGILGSLYSARLHEAGHEVSLVARGARLAALREHGVQLAEGESTVIRSVAVPVTERAMGRYDVTLVIVRSHHVEGVLESIADLSRGDGDSGDVLFLLNWAGGLQPLAAKIGAERVLLGFANAGGTMHEDVVRYRPSTPLTRFVAMPIGEPGGGTTERVERVVQLFRSVGFRAKPERQMDAWLKTHAAFEVPLSQAVHEAGGLEALARHPDALRSMIKQMRLTLTGLASRPVPRAFSALIVVPEWMLVRVFRRFLRSSAASPLASTSPAVFAEVEFLAEQLRASAGRAS</sequence>
<gene>
    <name evidence="2" type="ORF">GCM10011399_29310</name>
</gene>
<proteinExistence type="predicted"/>
<reference evidence="2 3" key="1">
    <citation type="journal article" date="2014" name="Int. J. Syst. Evol. Microbiol.">
        <title>Complete genome sequence of Corynebacterium casei LMG S-19264T (=DSM 44701T), isolated from a smear-ripened cheese.</title>
        <authorList>
            <consortium name="US DOE Joint Genome Institute (JGI-PGF)"/>
            <person name="Walter F."/>
            <person name="Albersmeier A."/>
            <person name="Kalinowski J."/>
            <person name="Ruckert C."/>
        </authorList>
    </citation>
    <scope>NUCLEOTIDE SEQUENCE [LARGE SCALE GENOMIC DNA]</scope>
    <source>
        <strain evidence="2 3">CGMCC 1.12976</strain>
    </source>
</reference>
<organism evidence="2 3">
    <name type="scientific">Subtercola lobariae</name>
    <dbReference type="NCBI Taxonomy" id="1588641"/>
    <lineage>
        <taxon>Bacteria</taxon>
        <taxon>Bacillati</taxon>
        <taxon>Actinomycetota</taxon>
        <taxon>Actinomycetes</taxon>
        <taxon>Micrococcales</taxon>
        <taxon>Microbacteriaceae</taxon>
        <taxon>Subtercola</taxon>
    </lineage>
</organism>